<dbReference type="PANTHER" id="PTHR32387">
    <property type="entry name" value="WU:FJ29H11"/>
    <property type="match status" value="1"/>
</dbReference>
<organism evidence="1 2">
    <name type="scientific">Rhynchosporium graminicola</name>
    <dbReference type="NCBI Taxonomy" id="2792576"/>
    <lineage>
        <taxon>Eukaryota</taxon>
        <taxon>Fungi</taxon>
        <taxon>Dikarya</taxon>
        <taxon>Ascomycota</taxon>
        <taxon>Pezizomycotina</taxon>
        <taxon>Leotiomycetes</taxon>
        <taxon>Helotiales</taxon>
        <taxon>Ploettnerulaceae</taxon>
        <taxon>Rhynchosporium</taxon>
    </lineage>
</organism>
<proteinExistence type="predicted"/>
<evidence type="ECO:0000313" key="1">
    <source>
        <dbReference type="EMBL" id="CZT09268.1"/>
    </source>
</evidence>
<dbReference type="PANTHER" id="PTHR32387:SF0">
    <property type="entry name" value="PROTEIN NO VEIN"/>
    <property type="match status" value="1"/>
</dbReference>
<dbReference type="InterPro" id="IPR052957">
    <property type="entry name" value="Auxin_embryo_med"/>
</dbReference>
<dbReference type="AlphaFoldDB" id="A0A1E1LFG2"/>
<reference evidence="2" key="1">
    <citation type="submission" date="2016-03" db="EMBL/GenBank/DDBJ databases">
        <authorList>
            <person name="Ploux O."/>
        </authorList>
    </citation>
    <scope>NUCLEOTIDE SEQUENCE [LARGE SCALE GENOMIC DNA]</scope>
    <source>
        <strain evidence="2">UK7</strain>
    </source>
</reference>
<evidence type="ECO:0000313" key="2">
    <source>
        <dbReference type="Proteomes" id="UP000178129"/>
    </source>
</evidence>
<keyword evidence="2" id="KW-1185">Reference proteome</keyword>
<name>A0A1E1LFG2_9HELO</name>
<dbReference type="NCBIfam" id="NF047352">
    <property type="entry name" value="P_loop_sacsin"/>
    <property type="match status" value="1"/>
</dbReference>
<dbReference type="EMBL" id="FJUW01000049">
    <property type="protein sequence ID" value="CZT09268.1"/>
    <property type="molecule type" value="Genomic_DNA"/>
</dbReference>
<comment type="caution">
    <text evidence="1">The sequence shown here is derived from an EMBL/GenBank/DDBJ whole genome shotgun (WGS) entry which is preliminary data.</text>
</comment>
<accession>A0A1E1LFG2</accession>
<dbReference type="InParanoid" id="A0A1E1LFG2"/>
<dbReference type="InterPro" id="IPR036890">
    <property type="entry name" value="HATPase_C_sf"/>
</dbReference>
<dbReference type="Proteomes" id="UP000178129">
    <property type="component" value="Unassembled WGS sequence"/>
</dbReference>
<protein>
    <submittedName>
        <fullName evidence="1">Uncharacterized protein</fullName>
    </submittedName>
</protein>
<dbReference type="STRING" id="914237.A0A1E1LFG2"/>
<dbReference type="SUPFAM" id="SSF55874">
    <property type="entry name" value="ATPase domain of HSP90 chaperone/DNA topoisomerase II/histidine kinase"/>
    <property type="match status" value="1"/>
</dbReference>
<dbReference type="Gene3D" id="3.30.565.10">
    <property type="entry name" value="Histidine kinase-like ATPase, C-terminal domain"/>
    <property type="match status" value="1"/>
</dbReference>
<gene>
    <name evidence="1" type="ORF">RCO7_04096</name>
</gene>
<sequence length="289" mass="32559">MADFEVTSQAEAKAHIAKIRHDKGLLDGKPSGPNVSDLENALTTLSDQLYQSSTHFLLEIIQNADDNAYADGVHPSLQFTYYKKGALRIDCNEIGFSPRNVEALCRVGQSTKKGEAKVNGYVGEKGIGFKSVFKAADVVWVSSGHYCFKFDRSQPLGMIAPIWEDVPAPVKSGITSMYLKLSDDYYAPRLLRELRALDSRLLIFLRRLRSISVTIAESFTNFKSSFSRIDVKNDLIRLTENDMHCDYIIKRHRVLGMPEDKRREGISSSEIVLGFPINTDGKNYEPRRE</sequence>